<evidence type="ECO:0000259" key="1">
    <source>
        <dbReference type="Pfam" id="PF12680"/>
    </source>
</evidence>
<gene>
    <name evidence="2" type="ORF">R7226_05550</name>
</gene>
<dbReference type="Pfam" id="PF12680">
    <property type="entry name" value="SnoaL_2"/>
    <property type="match status" value="1"/>
</dbReference>
<keyword evidence="3" id="KW-1185">Reference proteome</keyword>
<comment type="caution">
    <text evidence="2">The sequence shown here is derived from an EMBL/GenBank/DDBJ whole genome shotgun (WGS) entry which is preliminary data.</text>
</comment>
<reference evidence="2 3" key="2">
    <citation type="submission" date="2023-10" db="EMBL/GenBank/DDBJ databases">
        <authorList>
            <person name="Han X.F."/>
        </authorList>
    </citation>
    <scope>NUCLEOTIDE SEQUENCE [LARGE SCALE GENOMIC DNA]</scope>
    <source>
        <strain evidence="2 3">KCTC 39840</strain>
    </source>
</reference>
<accession>A0ABU4HKF3</accession>
<name>A0ABU4HKF3_9ACTN</name>
<dbReference type="Proteomes" id="UP001284601">
    <property type="component" value="Unassembled WGS sequence"/>
</dbReference>
<organism evidence="2 3">
    <name type="scientific">Conexibacter stalactiti</name>
    <dbReference type="NCBI Taxonomy" id="1940611"/>
    <lineage>
        <taxon>Bacteria</taxon>
        <taxon>Bacillati</taxon>
        <taxon>Actinomycetota</taxon>
        <taxon>Thermoleophilia</taxon>
        <taxon>Solirubrobacterales</taxon>
        <taxon>Conexibacteraceae</taxon>
        <taxon>Conexibacter</taxon>
    </lineage>
</organism>
<reference evidence="3" key="1">
    <citation type="submission" date="2023-07" db="EMBL/GenBank/DDBJ databases">
        <title>Conexibacter stalactiti sp. nov., isolated from stalactites in a lava cave and emended description of the genus Conexibacter.</title>
        <authorList>
            <person name="Lee S.D."/>
        </authorList>
    </citation>
    <scope>NUCLEOTIDE SEQUENCE [LARGE SCALE GENOMIC DNA]</scope>
    <source>
        <strain evidence="3">KCTC 39840</strain>
    </source>
</reference>
<dbReference type="EMBL" id="JAWSTH010000008">
    <property type="protein sequence ID" value="MDW5593788.1"/>
    <property type="molecule type" value="Genomic_DNA"/>
</dbReference>
<dbReference type="InterPro" id="IPR032710">
    <property type="entry name" value="NTF2-like_dom_sf"/>
</dbReference>
<evidence type="ECO:0000313" key="3">
    <source>
        <dbReference type="Proteomes" id="UP001284601"/>
    </source>
</evidence>
<evidence type="ECO:0000313" key="2">
    <source>
        <dbReference type="EMBL" id="MDW5593788.1"/>
    </source>
</evidence>
<sequence length="164" mass="17361">MPDLDADSPLAAYRAAFEAGDVAGVRACLAPAATLKSPITDDFEFAGRDQIAAVMEEVVAVVSQRRFHADLGDARHRVLKGSGVVGGVAIDETIWFRLDADGLIERIELYVRPMPGLVTLAAVLGPRVAGRASPARGIAVRVMLAPLAFMTRSGEKLGARLARP</sequence>
<dbReference type="SUPFAM" id="SSF54427">
    <property type="entry name" value="NTF2-like"/>
    <property type="match status" value="1"/>
</dbReference>
<protein>
    <submittedName>
        <fullName evidence="2">Nuclear transport factor 2 family protein</fullName>
    </submittedName>
</protein>
<feature type="domain" description="SnoaL-like" evidence="1">
    <location>
        <begin position="11"/>
        <end position="69"/>
    </location>
</feature>
<dbReference type="InterPro" id="IPR037401">
    <property type="entry name" value="SnoaL-like"/>
</dbReference>
<proteinExistence type="predicted"/>
<dbReference type="RefSeq" id="WP_318596044.1">
    <property type="nucleotide sequence ID" value="NZ_JAWSTH010000008.1"/>
</dbReference>
<dbReference type="Gene3D" id="3.10.450.50">
    <property type="match status" value="1"/>
</dbReference>